<reference evidence="1 2" key="1">
    <citation type="journal article" date="2016" name="Nat. Commun.">
        <title>Thousands of microbial genomes shed light on interconnected biogeochemical processes in an aquifer system.</title>
        <authorList>
            <person name="Anantharaman K."/>
            <person name="Brown C.T."/>
            <person name="Hug L.A."/>
            <person name="Sharon I."/>
            <person name="Castelle C.J."/>
            <person name="Probst A.J."/>
            <person name="Thomas B.C."/>
            <person name="Singh A."/>
            <person name="Wilkins M.J."/>
            <person name="Karaoz U."/>
            <person name="Brodie E.L."/>
            <person name="Williams K.H."/>
            <person name="Hubbard S.S."/>
            <person name="Banfield J.F."/>
        </authorList>
    </citation>
    <scope>NUCLEOTIDE SEQUENCE [LARGE SCALE GENOMIC DNA]</scope>
</reference>
<gene>
    <name evidence="1" type="ORF">A3B13_00485</name>
</gene>
<dbReference type="STRING" id="1798649.A3B13_00485"/>
<evidence type="ECO:0008006" key="3">
    <source>
        <dbReference type="Google" id="ProtNLM"/>
    </source>
</evidence>
<dbReference type="EMBL" id="MHKZ01000012">
    <property type="protein sequence ID" value="OGZ00804.1"/>
    <property type="molecule type" value="Genomic_DNA"/>
</dbReference>
<dbReference type="Proteomes" id="UP000176287">
    <property type="component" value="Unassembled WGS sequence"/>
</dbReference>
<sequence length="130" mass="13745">MKFTELKLKIMRASRKGQVMLISVLTLGAVMLGATAVSGLLVVYQIRMSSDAAGSAKAIFASDAGIDWALYQFLKPTSTAPAPVFSNGARFEIVCKDASDNIVQCTNASTSLIRSSGIHGTISRAFELGL</sequence>
<accession>A0A1G2CHB7</accession>
<comment type="caution">
    <text evidence="1">The sequence shown here is derived from an EMBL/GenBank/DDBJ whole genome shotgun (WGS) entry which is preliminary data.</text>
</comment>
<proteinExistence type="predicted"/>
<protein>
    <recommendedName>
        <fullName evidence="3">Type 4 fimbrial biogenesis protein PilX N-terminal domain-containing protein</fullName>
    </recommendedName>
</protein>
<evidence type="ECO:0000313" key="1">
    <source>
        <dbReference type="EMBL" id="OGZ00804.1"/>
    </source>
</evidence>
<dbReference type="AlphaFoldDB" id="A0A1G2CHB7"/>
<name>A0A1G2CHB7_9BACT</name>
<evidence type="ECO:0000313" key="2">
    <source>
        <dbReference type="Proteomes" id="UP000176287"/>
    </source>
</evidence>
<organism evidence="1 2">
    <name type="scientific">Candidatus Liptonbacteria bacterium RIFCSPLOWO2_01_FULL_45_15</name>
    <dbReference type="NCBI Taxonomy" id="1798649"/>
    <lineage>
        <taxon>Bacteria</taxon>
        <taxon>Candidatus Liptoniibacteriota</taxon>
    </lineage>
</organism>